<dbReference type="RefSeq" id="WP_381429241.1">
    <property type="nucleotide sequence ID" value="NZ_JBHSNO010000001.1"/>
</dbReference>
<dbReference type="EMBL" id="JBHSNO010000001">
    <property type="protein sequence ID" value="MFC5587328.1"/>
    <property type="molecule type" value="Genomic_DNA"/>
</dbReference>
<protein>
    <submittedName>
        <fullName evidence="2">Sugar phosphate isomerase/epimerase family protein</fullName>
    </submittedName>
</protein>
<evidence type="ECO:0000313" key="2">
    <source>
        <dbReference type="EMBL" id="MFC5587328.1"/>
    </source>
</evidence>
<comment type="caution">
    <text evidence="2">The sequence shown here is derived from an EMBL/GenBank/DDBJ whole genome shotgun (WGS) entry which is preliminary data.</text>
</comment>
<dbReference type="SUPFAM" id="SSF51658">
    <property type="entry name" value="Xylose isomerase-like"/>
    <property type="match status" value="1"/>
</dbReference>
<name>A0ABW0TDT3_9BACL</name>
<feature type="domain" description="Xylose isomerase-like TIM barrel" evidence="1">
    <location>
        <begin position="19"/>
        <end position="245"/>
    </location>
</feature>
<dbReference type="Pfam" id="PF01261">
    <property type="entry name" value="AP_endonuc_2"/>
    <property type="match status" value="1"/>
</dbReference>
<gene>
    <name evidence="2" type="ORF">ACFPRA_00200</name>
</gene>
<dbReference type="InterPro" id="IPR036237">
    <property type="entry name" value="Xyl_isomerase-like_sf"/>
</dbReference>
<evidence type="ECO:0000259" key="1">
    <source>
        <dbReference type="Pfam" id="PF01261"/>
    </source>
</evidence>
<sequence>MRYSICSWTFGNIPIEKVFDRVSAAGYKHIDMQALVNDYNWKEVKQLAKDYSIEINGLLCDSGWPIEEHDLANTNRVNRKLAVDYFKRQIECVKMVEGNYLIVVPSAVGKYSLLGNKKSEDWKWAIESVCNLTETAKENGITLVIEPINRYESCIVNNSDDLLNFVMEVNHPNVKGLLDTYHMNIEESNVKEAFLKLKDWIEVVHFADSNRQGLGRGQIDFEKIVSVMKEIEFDKTVVLECMAPGTNPFNADKGEETVQIMSIYAKESLVRLKEWFN</sequence>
<accession>A0ABW0TDT3</accession>
<dbReference type="InterPro" id="IPR013022">
    <property type="entry name" value="Xyl_isomerase-like_TIM-brl"/>
</dbReference>
<dbReference type="Proteomes" id="UP001596109">
    <property type="component" value="Unassembled WGS sequence"/>
</dbReference>
<dbReference type="PANTHER" id="PTHR12110">
    <property type="entry name" value="HYDROXYPYRUVATE ISOMERASE"/>
    <property type="match status" value="1"/>
</dbReference>
<dbReference type="GO" id="GO:0016853">
    <property type="term" value="F:isomerase activity"/>
    <property type="evidence" value="ECO:0007669"/>
    <property type="project" value="UniProtKB-KW"/>
</dbReference>
<evidence type="ECO:0000313" key="3">
    <source>
        <dbReference type="Proteomes" id="UP001596109"/>
    </source>
</evidence>
<proteinExistence type="predicted"/>
<reference evidence="3" key="1">
    <citation type="journal article" date="2019" name="Int. J. Syst. Evol. Microbiol.">
        <title>The Global Catalogue of Microorganisms (GCM) 10K type strain sequencing project: providing services to taxonomists for standard genome sequencing and annotation.</title>
        <authorList>
            <consortium name="The Broad Institute Genomics Platform"/>
            <consortium name="The Broad Institute Genome Sequencing Center for Infectious Disease"/>
            <person name="Wu L."/>
            <person name="Ma J."/>
        </authorList>
    </citation>
    <scope>NUCLEOTIDE SEQUENCE [LARGE SCALE GENOMIC DNA]</scope>
    <source>
        <strain evidence="3">CGMCC 4.1434</strain>
    </source>
</reference>
<dbReference type="Gene3D" id="3.20.20.150">
    <property type="entry name" value="Divalent-metal-dependent TIM barrel enzymes"/>
    <property type="match status" value="1"/>
</dbReference>
<organism evidence="2 3">
    <name type="scientific">Sporosarcina soli</name>
    <dbReference type="NCBI Taxonomy" id="334736"/>
    <lineage>
        <taxon>Bacteria</taxon>
        <taxon>Bacillati</taxon>
        <taxon>Bacillota</taxon>
        <taxon>Bacilli</taxon>
        <taxon>Bacillales</taxon>
        <taxon>Caryophanaceae</taxon>
        <taxon>Sporosarcina</taxon>
    </lineage>
</organism>
<keyword evidence="3" id="KW-1185">Reference proteome</keyword>
<keyword evidence="2" id="KW-0413">Isomerase</keyword>
<dbReference type="InterPro" id="IPR050312">
    <property type="entry name" value="IolE/XylAMocC-like"/>
</dbReference>